<evidence type="ECO:0000256" key="11">
    <source>
        <dbReference type="PROSITE-ProRule" id="PRU00278"/>
    </source>
</evidence>
<dbReference type="PANTHER" id="PTHR47529:SF1">
    <property type="entry name" value="PERIPLASMIC CHAPERONE PPID"/>
    <property type="match status" value="1"/>
</dbReference>
<evidence type="ECO:0000256" key="9">
    <source>
        <dbReference type="ARBA" id="ARBA00040743"/>
    </source>
</evidence>
<dbReference type="InterPro" id="IPR000297">
    <property type="entry name" value="PPIase_PpiC"/>
</dbReference>
<evidence type="ECO:0000313" key="14">
    <source>
        <dbReference type="EMBL" id="NNU42673.1"/>
    </source>
</evidence>
<evidence type="ECO:0000256" key="12">
    <source>
        <dbReference type="SAM" id="Coils"/>
    </source>
</evidence>
<keyword evidence="7" id="KW-0143">Chaperone</keyword>
<accession>A0A849KEP1</accession>
<dbReference type="InterPro" id="IPR052029">
    <property type="entry name" value="PpiD_chaperone"/>
</dbReference>
<dbReference type="SUPFAM" id="SSF109998">
    <property type="entry name" value="Triger factor/SurA peptide-binding domain-like"/>
    <property type="match status" value="1"/>
</dbReference>
<evidence type="ECO:0000259" key="13">
    <source>
        <dbReference type="PROSITE" id="PS50198"/>
    </source>
</evidence>
<comment type="caution">
    <text evidence="14">The sequence shown here is derived from an EMBL/GenBank/DDBJ whole genome shotgun (WGS) entry which is preliminary data.</text>
</comment>
<evidence type="ECO:0000256" key="6">
    <source>
        <dbReference type="ARBA" id="ARBA00023136"/>
    </source>
</evidence>
<evidence type="ECO:0000256" key="1">
    <source>
        <dbReference type="ARBA" id="ARBA00004382"/>
    </source>
</evidence>
<keyword evidence="11 14" id="KW-0413">Isomerase</keyword>
<evidence type="ECO:0000256" key="7">
    <source>
        <dbReference type="ARBA" id="ARBA00023186"/>
    </source>
</evidence>
<feature type="domain" description="PpiC" evidence="13">
    <location>
        <begin position="268"/>
        <end position="372"/>
    </location>
</feature>
<dbReference type="EMBL" id="JABFCS010000001">
    <property type="protein sequence ID" value="NNU42673.1"/>
    <property type="molecule type" value="Genomic_DNA"/>
</dbReference>
<dbReference type="Gene3D" id="1.10.4030.10">
    <property type="entry name" value="Porin chaperone SurA, peptide-binding domain"/>
    <property type="match status" value="1"/>
</dbReference>
<keyword evidence="2" id="KW-1003">Cell membrane</keyword>
<dbReference type="InterPro" id="IPR046357">
    <property type="entry name" value="PPIase_dom_sf"/>
</dbReference>
<dbReference type="Gene3D" id="3.10.50.40">
    <property type="match status" value="1"/>
</dbReference>
<dbReference type="PANTHER" id="PTHR47529">
    <property type="entry name" value="PEPTIDYL-PROLYL CIS-TRANS ISOMERASE D"/>
    <property type="match status" value="1"/>
</dbReference>
<dbReference type="Proteomes" id="UP000552954">
    <property type="component" value="Unassembled WGS sequence"/>
</dbReference>
<keyword evidence="3" id="KW-0997">Cell inner membrane</keyword>
<keyword evidence="15" id="KW-1185">Reference proteome</keyword>
<protein>
    <recommendedName>
        <fullName evidence="9">Periplasmic chaperone PpiD</fullName>
    </recommendedName>
    <alternativeName>
        <fullName evidence="10">Periplasmic folding chaperone</fullName>
    </alternativeName>
</protein>
<comment type="similarity">
    <text evidence="8">Belongs to the PpiD chaperone family.</text>
</comment>
<evidence type="ECO:0000256" key="10">
    <source>
        <dbReference type="ARBA" id="ARBA00042775"/>
    </source>
</evidence>
<evidence type="ECO:0000313" key="15">
    <source>
        <dbReference type="Proteomes" id="UP000552954"/>
    </source>
</evidence>
<evidence type="ECO:0000256" key="4">
    <source>
        <dbReference type="ARBA" id="ARBA00022692"/>
    </source>
</evidence>
<dbReference type="PROSITE" id="PS50198">
    <property type="entry name" value="PPIC_PPIASE_2"/>
    <property type="match status" value="1"/>
</dbReference>
<comment type="subcellular location">
    <subcellularLocation>
        <location evidence="1">Cell inner membrane</location>
        <topology evidence="1">Single-pass type II membrane protein</topology>
        <orientation evidence="1">Periplasmic side</orientation>
    </subcellularLocation>
</comment>
<evidence type="ECO:0000256" key="2">
    <source>
        <dbReference type="ARBA" id="ARBA00022475"/>
    </source>
</evidence>
<sequence length="638" mass="70442">MFDFVRKHTKIMQFLLFLLIVPSFVLFGLQGYERMQEKGETVAKVDGHEISQLDWDNAHKAEVDRLREQMPTLDAKMLDSAEARYGTLERLVRDRVLAAAVQNSNLMVTDQRVARELQGNQLIAALRGADGKLDIERYRQLLAQRGMTPEMFENQVRNDVALTRVLGGVTQSAFAPPSQVGVAVNSFFERREAQVARFNAADYKGKVTPTDADLQAFYKDNPKLFQAPEQASIEYLVLDLAAAQQGITINEADLKTYYEQNASRIGGQEERRASHILVAVPKGAPEADKAKARAKADELLAQVKKNPAGFAELAKKNSQDEGSAQRGGDLDFFTRGAMVKPFEDAVFAMKDKGEIAGPVESEFGYHVIQLTDVKVPKQRTFEEMKPELEAELRKQQAQKKYAEAAESFSNTVYEQSESLKPAADKLKLQIRTAEKVTRTPAPNTTGPTANVKFLAALFSPDAVERKRNTEAVEIGPNQMAAGRVTQYSPARTRPFEEVKDQVREQVVAAKAAELARKDGEAKLAAWKASPATAELPAAVPVSRMDAGQPRQVIEAALRADPAKLPALVGVDLGAEGYAVVKVNKLLPRDTVAPQQAQQEAGQYTRAWGTAEAMAYYEVLKNRFKAQINVPRPKEAVAQ</sequence>
<gene>
    <name evidence="14" type="ORF">HK415_05050</name>
</gene>
<keyword evidence="11" id="KW-0697">Rotamase</keyword>
<evidence type="ECO:0000256" key="5">
    <source>
        <dbReference type="ARBA" id="ARBA00022989"/>
    </source>
</evidence>
<dbReference type="Pfam" id="PF13616">
    <property type="entry name" value="Rotamase_3"/>
    <property type="match status" value="1"/>
</dbReference>
<feature type="coiled-coil region" evidence="12">
    <location>
        <begin position="378"/>
        <end position="405"/>
    </location>
</feature>
<dbReference type="RefSeq" id="WP_171557011.1">
    <property type="nucleotide sequence ID" value="NZ_JABFCS010000001.1"/>
</dbReference>
<keyword evidence="4" id="KW-0812">Transmembrane</keyword>
<organism evidence="14 15">
    <name type="scientific">Ramlibacter montanisoli</name>
    <dbReference type="NCBI Taxonomy" id="2732512"/>
    <lineage>
        <taxon>Bacteria</taxon>
        <taxon>Pseudomonadati</taxon>
        <taxon>Pseudomonadota</taxon>
        <taxon>Betaproteobacteria</taxon>
        <taxon>Burkholderiales</taxon>
        <taxon>Comamonadaceae</taxon>
        <taxon>Ramlibacter</taxon>
    </lineage>
</organism>
<dbReference type="GO" id="GO:0003755">
    <property type="term" value="F:peptidyl-prolyl cis-trans isomerase activity"/>
    <property type="evidence" value="ECO:0007669"/>
    <property type="project" value="UniProtKB-KW"/>
</dbReference>
<reference evidence="14 15" key="1">
    <citation type="submission" date="2020-05" db="EMBL/GenBank/DDBJ databases">
        <authorList>
            <person name="Khan S.A."/>
            <person name="Jeon C.O."/>
            <person name="Chun B.H."/>
        </authorList>
    </citation>
    <scope>NUCLEOTIDE SEQUENCE [LARGE SCALE GENOMIC DNA]</scope>
    <source>
        <strain evidence="14 15">B156</strain>
    </source>
</reference>
<dbReference type="InterPro" id="IPR027304">
    <property type="entry name" value="Trigger_fact/SurA_dom_sf"/>
</dbReference>
<evidence type="ECO:0000256" key="8">
    <source>
        <dbReference type="ARBA" id="ARBA00038408"/>
    </source>
</evidence>
<keyword evidence="6" id="KW-0472">Membrane</keyword>
<proteinExistence type="inferred from homology"/>
<keyword evidence="12" id="KW-0175">Coiled coil</keyword>
<dbReference type="GO" id="GO:0005886">
    <property type="term" value="C:plasma membrane"/>
    <property type="evidence" value="ECO:0007669"/>
    <property type="project" value="UniProtKB-SubCell"/>
</dbReference>
<dbReference type="AlphaFoldDB" id="A0A849KEP1"/>
<dbReference type="Pfam" id="PF13624">
    <property type="entry name" value="SurA_N_3"/>
    <property type="match status" value="1"/>
</dbReference>
<reference evidence="14 15" key="2">
    <citation type="submission" date="2020-06" db="EMBL/GenBank/DDBJ databases">
        <title>Ramlibacter rhizophilus sp. nov., isolated from rhizosphere soil of national flower Mugunghwa from South Korea.</title>
        <authorList>
            <person name="Zheng-Fei Y."/>
            <person name="Huan T."/>
        </authorList>
    </citation>
    <scope>NUCLEOTIDE SEQUENCE [LARGE SCALE GENOMIC DNA]</scope>
    <source>
        <strain evidence="14 15">B156</strain>
    </source>
</reference>
<evidence type="ECO:0000256" key="3">
    <source>
        <dbReference type="ARBA" id="ARBA00022519"/>
    </source>
</evidence>
<keyword evidence="5" id="KW-1133">Transmembrane helix</keyword>
<name>A0A849KEP1_9BURK</name>
<dbReference type="SUPFAM" id="SSF54534">
    <property type="entry name" value="FKBP-like"/>
    <property type="match status" value="1"/>
</dbReference>